<protein>
    <recommendedName>
        <fullName evidence="2">Urease accessory protein UreH-like transmembrane domain-containing protein</fullName>
    </recommendedName>
</protein>
<reference evidence="3 4" key="1">
    <citation type="submission" date="2017-08" db="EMBL/GenBank/DDBJ databases">
        <title>Infants hospitalized years apart are colonized by the same room-sourced microbial strains.</title>
        <authorList>
            <person name="Brooks B."/>
            <person name="Olm M.R."/>
            <person name="Firek B.A."/>
            <person name="Baker R."/>
            <person name="Thomas B.C."/>
            <person name="Morowitz M.J."/>
            <person name="Banfield J.F."/>
        </authorList>
    </citation>
    <scope>NUCLEOTIDE SEQUENCE [LARGE SCALE GENOMIC DNA]</scope>
    <source>
        <strain evidence="3">S2_005_003_R2_42</strain>
    </source>
</reference>
<feature type="transmembrane region" description="Helical" evidence="1">
    <location>
        <begin position="205"/>
        <end position="225"/>
    </location>
</feature>
<gene>
    <name evidence="3" type="ORF">DI564_16255</name>
</gene>
<keyword evidence="1" id="KW-1133">Transmembrane helix</keyword>
<name>A0A2W5K3Y9_9GAMM</name>
<evidence type="ECO:0000313" key="3">
    <source>
        <dbReference type="EMBL" id="PZQ10214.1"/>
    </source>
</evidence>
<sequence length="242" mass="25032">MSTPFGFAAALLLGVVASGHCVLMCGGISGALGIVTAKDRRGVARRLLLVGYQAGRITSYALAGALIGGIGGGIVGLLDDDGVRSALRAASAAALLLSALVILGRLRDPGDIVGRRIWLRLAPLGRRLMPVATFPRAFAFGMIWGWMPCGFVYTVLLIAAVSADPVQASATMAAFGLGTLPAMLATGWGAPRLMAWSGRRNVRRAAGVALLACAALVMTGPWLVAQMPGLHGWLPFDCTTSY</sequence>
<feature type="transmembrane region" description="Helical" evidence="1">
    <location>
        <begin position="137"/>
        <end position="161"/>
    </location>
</feature>
<dbReference type="EMBL" id="QFPO01000021">
    <property type="protein sequence ID" value="PZQ10214.1"/>
    <property type="molecule type" value="Genomic_DNA"/>
</dbReference>
<evidence type="ECO:0000259" key="2">
    <source>
        <dbReference type="Pfam" id="PF13386"/>
    </source>
</evidence>
<proteinExistence type="predicted"/>
<feature type="transmembrane region" description="Helical" evidence="1">
    <location>
        <begin position="173"/>
        <end position="193"/>
    </location>
</feature>
<dbReference type="Proteomes" id="UP000249046">
    <property type="component" value="Unassembled WGS sequence"/>
</dbReference>
<dbReference type="PANTHER" id="PTHR42208">
    <property type="entry name" value="HEAVY METAL TRANSPORTER-RELATED"/>
    <property type="match status" value="1"/>
</dbReference>
<keyword evidence="1" id="KW-0472">Membrane</keyword>
<comment type="caution">
    <text evidence="3">The sequence shown here is derived from an EMBL/GenBank/DDBJ whole genome shotgun (WGS) entry which is preliminary data.</text>
</comment>
<dbReference type="InterPro" id="IPR036259">
    <property type="entry name" value="MFS_trans_sf"/>
</dbReference>
<accession>A0A2W5K3Y9</accession>
<dbReference type="AlphaFoldDB" id="A0A2W5K3Y9"/>
<feature type="transmembrane region" description="Helical" evidence="1">
    <location>
        <begin position="89"/>
        <end position="106"/>
    </location>
</feature>
<dbReference type="InterPro" id="IPR039447">
    <property type="entry name" value="UreH-like_TM_dom"/>
</dbReference>
<organism evidence="3 4">
    <name type="scientific">Rhodanobacter denitrificans</name>
    <dbReference type="NCBI Taxonomy" id="666685"/>
    <lineage>
        <taxon>Bacteria</taxon>
        <taxon>Pseudomonadati</taxon>
        <taxon>Pseudomonadota</taxon>
        <taxon>Gammaproteobacteria</taxon>
        <taxon>Lysobacterales</taxon>
        <taxon>Rhodanobacteraceae</taxon>
        <taxon>Rhodanobacter</taxon>
    </lineage>
</organism>
<feature type="domain" description="Urease accessory protein UreH-like transmembrane" evidence="2">
    <location>
        <begin position="9"/>
        <end position="212"/>
    </location>
</feature>
<evidence type="ECO:0000313" key="4">
    <source>
        <dbReference type="Proteomes" id="UP000249046"/>
    </source>
</evidence>
<dbReference type="PANTHER" id="PTHR42208:SF1">
    <property type="entry name" value="HEAVY METAL TRANSPORTER"/>
    <property type="match status" value="1"/>
</dbReference>
<feature type="transmembrane region" description="Helical" evidence="1">
    <location>
        <begin position="57"/>
        <end position="77"/>
    </location>
</feature>
<keyword evidence="1" id="KW-0812">Transmembrane</keyword>
<dbReference type="Pfam" id="PF13386">
    <property type="entry name" value="DsbD_2"/>
    <property type="match status" value="1"/>
</dbReference>
<evidence type="ECO:0000256" key="1">
    <source>
        <dbReference type="SAM" id="Phobius"/>
    </source>
</evidence>
<feature type="transmembrane region" description="Helical" evidence="1">
    <location>
        <begin position="6"/>
        <end position="36"/>
    </location>
</feature>
<dbReference type="SUPFAM" id="SSF103473">
    <property type="entry name" value="MFS general substrate transporter"/>
    <property type="match status" value="1"/>
</dbReference>